<evidence type="ECO:0000256" key="15">
    <source>
        <dbReference type="ARBA" id="ARBA00023157"/>
    </source>
</evidence>
<evidence type="ECO:0000256" key="10">
    <source>
        <dbReference type="ARBA" id="ARBA00022723"/>
    </source>
</evidence>
<keyword evidence="13 20" id="KW-1133">Transmembrane helix</keyword>
<comment type="cofactor">
    <cofactor evidence="1">
        <name>Mn(2+)</name>
        <dbReference type="ChEBI" id="CHEBI:29035"/>
    </cofactor>
</comment>
<sequence>MYTSTFVKGFSSFEYQSSSLSTKSLRNFFLGMVTGFLYSVVFVSYMKMETAMHLYPQAVHVNYTQLNDTDQSVVPTSVIDPHVMFDQKVAQTDQPRSISFNDTHIHNDNDEVARDLKKKVKVLIWVMTAPENLNTKVIHVKKTWGKRCDLLLFFSSFQNDSYPVIRLNVSEGREHLTAKTVQAFYYIYEHHFKDADWFMKTDDDTYVIVENLRYFLSKHDPNQPIFFGHHFKTIVKQGYFSGGAGYVLSKEALKRFGSNGRNSSYCQQDGKHEDAALGRCMEKLGVKTGSSTDKLGRSLFHCFIPETHVHGGYPDWYYDYDANGAKKGIENISDYAITFHYVSPEKMYDLDFYIYHLRPYGIQSGNQDLNQ</sequence>
<comment type="caution">
    <text evidence="22">The sequence shown here is derived from an EMBL/GenBank/DDBJ whole genome shotgun (WGS) entry which is preliminary data.</text>
</comment>
<keyword evidence="16" id="KW-0325">Glycoprotein</keyword>
<protein>
    <recommendedName>
        <fullName evidence="18">Glycoprotein-N-acetylgalactosamine 3-beta-galactosyltransferase 1</fullName>
        <ecNumber evidence="6">2.4.1.122</ecNumber>
    </recommendedName>
</protein>
<evidence type="ECO:0000256" key="7">
    <source>
        <dbReference type="ARBA" id="ARBA00022676"/>
    </source>
</evidence>
<comment type="subunit">
    <text evidence="5">Homodimer; disulfide-linked.</text>
</comment>
<evidence type="ECO:0000256" key="6">
    <source>
        <dbReference type="ARBA" id="ARBA00012557"/>
    </source>
</evidence>
<comment type="subcellular location">
    <subcellularLocation>
        <location evidence="2">Membrane</location>
        <topology evidence="2">Single-pass type II membrane protein</topology>
    </subcellularLocation>
</comment>
<organism evidence="22 23">
    <name type="scientific">Sinanodonta woodiana</name>
    <name type="common">Chinese pond mussel</name>
    <name type="synonym">Anodonta woodiana</name>
    <dbReference type="NCBI Taxonomy" id="1069815"/>
    <lineage>
        <taxon>Eukaryota</taxon>
        <taxon>Metazoa</taxon>
        <taxon>Spiralia</taxon>
        <taxon>Lophotrochozoa</taxon>
        <taxon>Mollusca</taxon>
        <taxon>Bivalvia</taxon>
        <taxon>Autobranchia</taxon>
        <taxon>Heteroconchia</taxon>
        <taxon>Palaeoheterodonta</taxon>
        <taxon>Unionida</taxon>
        <taxon>Unionoidea</taxon>
        <taxon>Unionidae</taxon>
        <taxon>Unioninae</taxon>
        <taxon>Sinanodonta</taxon>
    </lineage>
</organism>
<keyword evidence="8" id="KW-0808">Transferase</keyword>
<keyword evidence="12" id="KW-0735">Signal-anchor</keyword>
<evidence type="ECO:0000256" key="3">
    <source>
        <dbReference type="ARBA" id="ARBA00004922"/>
    </source>
</evidence>
<evidence type="ECO:0000256" key="16">
    <source>
        <dbReference type="ARBA" id="ARBA00023180"/>
    </source>
</evidence>
<evidence type="ECO:0000256" key="4">
    <source>
        <dbReference type="ARBA" id="ARBA00006462"/>
    </source>
</evidence>
<evidence type="ECO:0000256" key="8">
    <source>
        <dbReference type="ARBA" id="ARBA00022679"/>
    </source>
</evidence>
<evidence type="ECO:0000256" key="13">
    <source>
        <dbReference type="ARBA" id="ARBA00022989"/>
    </source>
</evidence>
<keyword evidence="17" id="KW-0464">Manganese</keyword>
<evidence type="ECO:0000256" key="9">
    <source>
        <dbReference type="ARBA" id="ARBA00022692"/>
    </source>
</evidence>
<evidence type="ECO:0000259" key="21">
    <source>
        <dbReference type="Pfam" id="PF02434"/>
    </source>
</evidence>
<dbReference type="GO" id="GO:0016263">
    <property type="term" value="F:glycoprotein-N-acetylgalactosamine 3-beta-galactosyltransferase activity"/>
    <property type="evidence" value="ECO:0007669"/>
    <property type="project" value="UniProtKB-EC"/>
</dbReference>
<feature type="transmembrane region" description="Helical" evidence="20">
    <location>
        <begin position="28"/>
        <end position="46"/>
    </location>
</feature>
<evidence type="ECO:0000256" key="2">
    <source>
        <dbReference type="ARBA" id="ARBA00004606"/>
    </source>
</evidence>
<keyword evidence="14 20" id="KW-0472">Membrane</keyword>
<evidence type="ECO:0000256" key="18">
    <source>
        <dbReference type="ARBA" id="ARBA00040898"/>
    </source>
</evidence>
<accession>A0ABD3T3V5</accession>
<keyword evidence="9 20" id="KW-0812">Transmembrane</keyword>
<dbReference type="AlphaFoldDB" id="A0ABD3T3V5"/>
<keyword evidence="23" id="KW-1185">Reference proteome</keyword>
<dbReference type="PANTHER" id="PTHR23033:SF14">
    <property type="entry name" value="GLYCOPROTEIN-N-ACETYLGALACTOSAMINE 3-BETA-GALACTOSYLTRANSFERASE 1-RELATED"/>
    <property type="match status" value="1"/>
</dbReference>
<comment type="function">
    <text evidence="19">Glycosyltransferase that generates the core 1 O-glycan Gal-beta1-3GalNAc-alpha1-Ser/Thr (T antigen), which is a precursor for many extended O-glycans in glycoproteins.</text>
</comment>
<evidence type="ECO:0000256" key="20">
    <source>
        <dbReference type="SAM" id="Phobius"/>
    </source>
</evidence>
<evidence type="ECO:0000256" key="1">
    <source>
        <dbReference type="ARBA" id="ARBA00001936"/>
    </source>
</evidence>
<evidence type="ECO:0000256" key="12">
    <source>
        <dbReference type="ARBA" id="ARBA00022968"/>
    </source>
</evidence>
<gene>
    <name evidence="22" type="ORF">ACJMK2_023278</name>
</gene>
<keyword evidence="7" id="KW-0328">Glycosyltransferase</keyword>
<dbReference type="FunFam" id="3.90.550.50:FF:000017">
    <property type="entry name" value="Glycoprotein-N-acetylgalactosamine 3-beta-galactosyltransferase 1"/>
    <property type="match status" value="1"/>
</dbReference>
<dbReference type="Pfam" id="PF02434">
    <property type="entry name" value="Fringe"/>
    <property type="match status" value="1"/>
</dbReference>
<name>A0ABD3T3V5_SINWO</name>
<keyword evidence="11" id="KW-0547">Nucleotide-binding</keyword>
<dbReference type="Gene3D" id="3.90.550.50">
    <property type="match status" value="1"/>
</dbReference>
<evidence type="ECO:0000313" key="22">
    <source>
        <dbReference type="EMBL" id="KAL3831537.1"/>
    </source>
</evidence>
<keyword evidence="15" id="KW-1015">Disulfide bond</keyword>
<evidence type="ECO:0000256" key="14">
    <source>
        <dbReference type="ARBA" id="ARBA00023136"/>
    </source>
</evidence>
<dbReference type="Proteomes" id="UP001634394">
    <property type="component" value="Unassembled WGS sequence"/>
</dbReference>
<comment type="pathway">
    <text evidence="3">Protein modification; protein glycosylation.</text>
</comment>
<dbReference type="InterPro" id="IPR026050">
    <property type="entry name" value="C1GALT1/C1GALT1_chp1"/>
</dbReference>
<keyword evidence="10" id="KW-0479">Metal-binding</keyword>
<dbReference type="PANTHER" id="PTHR23033">
    <property type="entry name" value="BETA1,3-GALACTOSYLTRANSFERASE"/>
    <property type="match status" value="1"/>
</dbReference>
<feature type="domain" description="Fringe-like glycosyltransferase" evidence="21">
    <location>
        <begin position="121"/>
        <end position="290"/>
    </location>
</feature>
<evidence type="ECO:0000256" key="5">
    <source>
        <dbReference type="ARBA" id="ARBA00011748"/>
    </source>
</evidence>
<dbReference type="InterPro" id="IPR003378">
    <property type="entry name" value="Fringe-like_glycosylTrfase"/>
</dbReference>
<evidence type="ECO:0000313" key="23">
    <source>
        <dbReference type="Proteomes" id="UP001634394"/>
    </source>
</evidence>
<dbReference type="EMBL" id="JBJQND010000019">
    <property type="protein sequence ID" value="KAL3831537.1"/>
    <property type="molecule type" value="Genomic_DNA"/>
</dbReference>
<dbReference type="GO" id="GO:0030145">
    <property type="term" value="F:manganese ion binding"/>
    <property type="evidence" value="ECO:0007669"/>
    <property type="project" value="UniProtKB-ARBA"/>
</dbReference>
<evidence type="ECO:0000256" key="17">
    <source>
        <dbReference type="ARBA" id="ARBA00023211"/>
    </source>
</evidence>
<evidence type="ECO:0000256" key="11">
    <source>
        <dbReference type="ARBA" id="ARBA00022741"/>
    </source>
</evidence>
<comment type="similarity">
    <text evidence="4">Belongs to the glycosyltransferase 31 family. Beta3-Gal-T subfamily.</text>
</comment>
<evidence type="ECO:0000256" key="19">
    <source>
        <dbReference type="ARBA" id="ARBA00059245"/>
    </source>
</evidence>
<dbReference type="GO" id="GO:0000166">
    <property type="term" value="F:nucleotide binding"/>
    <property type="evidence" value="ECO:0007669"/>
    <property type="project" value="UniProtKB-KW"/>
</dbReference>
<dbReference type="GO" id="GO:0016020">
    <property type="term" value="C:membrane"/>
    <property type="evidence" value="ECO:0007669"/>
    <property type="project" value="UniProtKB-SubCell"/>
</dbReference>
<dbReference type="EC" id="2.4.1.122" evidence="6"/>
<proteinExistence type="inferred from homology"/>
<reference evidence="22 23" key="1">
    <citation type="submission" date="2024-11" db="EMBL/GenBank/DDBJ databases">
        <title>Chromosome-level genome assembly of the freshwater bivalve Anodonta woodiana.</title>
        <authorList>
            <person name="Chen X."/>
        </authorList>
    </citation>
    <scope>NUCLEOTIDE SEQUENCE [LARGE SCALE GENOMIC DNA]</scope>
    <source>
        <strain evidence="22">MN2024</strain>
        <tissue evidence="22">Gills</tissue>
    </source>
</reference>